<dbReference type="Gene3D" id="3.40.50.12780">
    <property type="entry name" value="N-terminal domain of ligase-like"/>
    <property type="match status" value="1"/>
</dbReference>
<dbReference type="PANTHER" id="PTHR36932">
    <property type="entry name" value="CAPSULAR POLYSACCHARIDE BIOSYNTHESIS PROTEIN"/>
    <property type="match status" value="1"/>
</dbReference>
<evidence type="ECO:0000313" key="2">
    <source>
        <dbReference type="Proteomes" id="UP001172055"/>
    </source>
</evidence>
<proteinExistence type="predicted"/>
<sequence>MNDLKMKIYEKSPIFIQHMLATLEGRRRSNKRFGNVYWSFLSELEQRDYTNEQEEIRYQEREMQQLIQHAVKNSSFYKEFYKGIDIDSIRTVADLKKLPLLSKEIVRENIESMYTINKKTAIVSHTSGTSGKALRFYYTPDDIQKRMAHLDFFKKQHGVINMKMKRASFSDSRFIPKNQRTKIFWRDNYAIKQRLYSAAHCQVQNAEIIAKNLNDYKPLSMDGLPSAIYEIAKWINDHNYPLSFQPIAIFTTAETLYPHYRKEIEKAFGCKIRDQYASSEGAPFIAECKEGSYHYNLTSGVVEIADDGEIFVTCFNTYGTPLIRYGVGDRVKVSNQQKKCTCGSVHPVIESIEGRTNDYLQSKTKGKFTASHLSFVNEEFAGAIRKMQFRQKSLDTIHILVEATEKYTKELTGIIHEEMEYMLGEDIDIQISIVDQIPQGPNSKFRLIINEIE</sequence>
<gene>
    <name evidence="1" type="ORF">QWY14_07445</name>
</gene>
<dbReference type="RefSeq" id="WP_301723214.1">
    <property type="nucleotide sequence ID" value="NZ_JAUJWV010000001.1"/>
</dbReference>
<protein>
    <recommendedName>
        <fullName evidence="3">Phenylacetate--CoA ligase family protein</fullName>
    </recommendedName>
</protein>
<name>A0ABT8N148_9BACL</name>
<comment type="caution">
    <text evidence="1">The sequence shown here is derived from an EMBL/GenBank/DDBJ whole genome shotgun (WGS) entry which is preliminary data.</text>
</comment>
<accession>A0ABT8N148</accession>
<keyword evidence="2" id="KW-1185">Reference proteome</keyword>
<dbReference type="SUPFAM" id="SSF56801">
    <property type="entry name" value="Acetyl-CoA synthetase-like"/>
    <property type="match status" value="1"/>
</dbReference>
<evidence type="ECO:0000313" key="1">
    <source>
        <dbReference type="EMBL" id="MDN7241622.1"/>
    </source>
</evidence>
<reference evidence="1 2" key="1">
    <citation type="submission" date="2023-06" db="EMBL/GenBank/DDBJ databases">
        <title>Novel species in genus Planococcus.</title>
        <authorList>
            <person name="Ning S."/>
        </authorList>
    </citation>
    <scope>NUCLEOTIDE SEQUENCE [LARGE SCALE GENOMIC DNA]</scope>
    <source>
        <strain evidence="1 2">N028</strain>
    </source>
</reference>
<organism evidence="1 2">
    <name type="scientific">Planococcus shixiaomingii</name>
    <dbReference type="NCBI Taxonomy" id="3058393"/>
    <lineage>
        <taxon>Bacteria</taxon>
        <taxon>Bacillati</taxon>
        <taxon>Bacillota</taxon>
        <taxon>Bacilli</taxon>
        <taxon>Bacillales</taxon>
        <taxon>Caryophanaceae</taxon>
        <taxon>Planococcus</taxon>
    </lineage>
</organism>
<dbReference type="Proteomes" id="UP001172055">
    <property type="component" value="Unassembled WGS sequence"/>
</dbReference>
<dbReference type="InterPro" id="IPR053158">
    <property type="entry name" value="CapK_Type1_Caps_Biosynth"/>
</dbReference>
<dbReference type="PANTHER" id="PTHR36932:SF1">
    <property type="entry name" value="CAPSULAR POLYSACCHARIDE BIOSYNTHESIS PROTEIN"/>
    <property type="match status" value="1"/>
</dbReference>
<dbReference type="InterPro" id="IPR042099">
    <property type="entry name" value="ANL_N_sf"/>
</dbReference>
<dbReference type="EMBL" id="JAUJWV010000001">
    <property type="protein sequence ID" value="MDN7241622.1"/>
    <property type="molecule type" value="Genomic_DNA"/>
</dbReference>
<evidence type="ECO:0008006" key="3">
    <source>
        <dbReference type="Google" id="ProtNLM"/>
    </source>
</evidence>